<dbReference type="InterPro" id="IPR015231">
    <property type="entry name" value="DUF1934"/>
</dbReference>
<dbReference type="InterPro" id="IPR012674">
    <property type="entry name" value="Calycin"/>
</dbReference>
<name>A0ABS4S8Z9_9BACI</name>
<reference evidence="1 2" key="1">
    <citation type="submission" date="2021-03" db="EMBL/GenBank/DDBJ databases">
        <title>Genomic Encyclopedia of Type Strains, Phase IV (KMG-IV): sequencing the most valuable type-strain genomes for metagenomic binning, comparative biology and taxonomic classification.</title>
        <authorList>
            <person name="Goeker M."/>
        </authorList>
    </citation>
    <scope>NUCLEOTIDE SEQUENCE [LARGE SCALE GENOMIC DNA]</scope>
    <source>
        <strain evidence="1 2">DSM 25790</strain>
    </source>
</reference>
<protein>
    <submittedName>
        <fullName evidence="1">Uncharacterized beta-barrel protein YwiB (DUF1934 family)</fullName>
    </submittedName>
</protein>
<dbReference type="RefSeq" id="WP_029269429.1">
    <property type="nucleotide sequence ID" value="NZ_JAGIKX010000017.1"/>
</dbReference>
<dbReference type="Proteomes" id="UP001519294">
    <property type="component" value="Unassembled WGS sequence"/>
</dbReference>
<comment type="caution">
    <text evidence="1">The sequence shown here is derived from an EMBL/GenBank/DDBJ whole genome shotgun (WGS) entry which is preliminary data.</text>
</comment>
<evidence type="ECO:0000313" key="2">
    <source>
        <dbReference type="Proteomes" id="UP001519294"/>
    </source>
</evidence>
<accession>A0ABS4S8Z9</accession>
<dbReference type="Gene3D" id="2.40.128.20">
    <property type="match status" value="1"/>
</dbReference>
<keyword evidence="2" id="KW-1185">Reference proteome</keyword>
<gene>
    <name evidence="1" type="ORF">J2Z81_001952</name>
</gene>
<dbReference type="SUPFAM" id="SSF50814">
    <property type="entry name" value="Lipocalins"/>
    <property type="match status" value="1"/>
</dbReference>
<organism evidence="1 2">
    <name type="scientific">Virgibacillus alimentarius</name>
    <dbReference type="NCBI Taxonomy" id="698769"/>
    <lineage>
        <taxon>Bacteria</taxon>
        <taxon>Bacillati</taxon>
        <taxon>Bacillota</taxon>
        <taxon>Bacilli</taxon>
        <taxon>Bacillales</taxon>
        <taxon>Bacillaceae</taxon>
        <taxon>Virgibacillus</taxon>
    </lineage>
</organism>
<dbReference type="EMBL" id="JAGIKX010000017">
    <property type="protein sequence ID" value="MBP2257982.1"/>
    <property type="molecule type" value="Genomic_DNA"/>
</dbReference>
<evidence type="ECO:0000313" key="1">
    <source>
        <dbReference type="EMBL" id="MBP2257982.1"/>
    </source>
</evidence>
<sequence length="145" mass="17053">MGHNDKEVFIELCTIIDDDGEKEHNMVRQRGKLYEKNQMVVLTFEEQTEEKAWIKNFITIQPDKVTIKRTGNVMMNQQFHMQRATESVFKHPYGTMHMETFTSSITHQPLRTDQNGQLKIAYSVKLNGKEKRDHYLTLTYNEEGA</sequence>
<dbReference type="Pfam" id="PF09148">
    <property type="entry name" value="DUF1934"/>
    <property type="match status" value="1"/>
</dbReference>
<proteinExistence type="predicted"/>